<dbReference type="AlphaFoldDB" id="A0A329VMU6"/>
<protein>
    <submittedName>
        <fullName evidence="1">Uncharacterized protein</fullName>
    </submittedName>
</protein>
<proteinExistence type="predicted"/>
<organism evidence="1 2">
    <name type="scientific">Photorhabdus laumondii subsp. clarkei</name>
    <dbReference type="NCBI Taxonomy" id="2029685"/>
    <lineage>
        <taxon>Bacteria</taxon>
        <taxon>Pseudomonadati</taxon>
        <taxon>Pseudomonadota</taxon>
        <taxon>Gammaproteobacteria</taxon>
        <taxon>Enterobacterales</taxon>
        <taxon>Morganellaceae</taxon>
        <taxon>Photorhabdus</taxon>
    </lineage>
</organism>
<evidence type="ECO:0000313" key="1">
    <source>
        <dbReference type="EMBL" id="RAW93566.1"/>
    </source>
</evidence>
<dbReference type="Proteomes" id="UP000250870">
    <property type="component" value="Unassembled WGS sequence"/>
</dbReference>
<reference evidence="1 2" key="1">
    <citation type="journal article" date="2018" name="Int. J. Syst. Evol. Microbiol.">
        <title>Whole-genome-based revisit of Photorhabdus phylogeny: proposal for the elevation of most Photorhabdus subspecies to the species level and description of one novel species Photorhabdus bodei sp. nov., and one novel subspecies Photorhabdus laumondii subsp. clarkei subsp. nov.</title>
        <authorList>
            <person name="Machado R.A.R."/>
            <person name="Wuthrich D."/>
            <person name="Kuhnert P."/>
            <person name="Arce C.C.M."/>
            <person name="Thonen L."/>
            <person name="Ruiz C."/>
            <person name="Zhang X."/>
            <person name="Robert C.A.M."/>
            <person name="Karimi J."/>
            <person name="Kamali S."/>
            <person name="Ma J."/>
            <person name="Bruggmann R."/>
            <person name="Erb M."/>
        </authorList>
    </citation>
    <scope>NUCLEOTIDE SEQUENCE [LARGE SCALE GENOMIC DNA]</scope>
    <source>
        <strain evidence="1 2">BOJ-47</strain>
    </source>
</reference>
<gene>
    <name evidence="1" type="ORF">CKY01_01175</name>
</gene>
<name>A0A329VMU6_9GAMM</name>
<accession>A0A329VMU6</accession>
<dbReference type="EMBL" id="NSCI01000001">
    <property type="protein sequence ID" value="RAW93566.1"/>
    <property type="molecule type" value="Genomic_DNA"/>
</dbReference>
<evidence type="ECO:0000313" key="2">
    <source>
        <dbReference type="Proteomes" id="UP000250870"/>
    </source>
</evidence>
<comment type="caution">
    <text evidence="1">The sequence shown here is derived from an EMBL/GenBank/DDBJ whole genome shotgun (WGS) entry which is preliminary data.</text>
</comment>
<sequence>MDWLERTGTRHRKEILEFLGIRRVSVSDKSVFSNWLIGSLCPHGVDATDATGSAFEWFKKHQVEYPAGKELDRLVCSAYQQFEFNLYEHIANRLLMESKVLAGVSGPGVLLICRPHASRPTSSAGTMGALPWRPALCQP</sequence>
<dbReference type="RefSeq" id="WP_113024404.1">
    <property type="nucleotide sequence ID" value="NZ_CAWNWQ010000001.1"/>
</dbReference>